<dbReference type="InterPro" id="IPR011598">
    <property type="entry name" value="bHLH_dom"/>
</dbReference>
<name>A0A1Y2DQM6_9PEZI</name>
<feature type="region of interest" description="Disordered" evidence="2">
    <location>
        <begin position="354"/>
        <end position="383"/>
    </location>
</feature>
<feature type="coiled-coil region" evidence="1">
    <location>
        <begin position="386"/>
        <end position="420"/>
    </location>
</feature>
<reference evidence="4 5" key="1">
    <citation type="submission" date="2016-07" db="EMBL/GenBank/DDBJ databases">
        <title>Pervasive Adenine N6-methylation of Active Genes in Fungi.</title>
        <authorList>
            <consortium name="DOE Joint Genome Institute"/>
            <person name="Mondo S.J."/>
            <person name="Dannebaum R.O."/>
            <person name="Kuo R.C."/>
            <person name="Labutti K."/>
            <person name="Haridas S."/>
            <person name="Kuo A."/>
            <person name="Salamov A."/>
            <person name="Ahrendt S.R."/>
            <person name="Lipzen A."/>
            <person name="Sullivan W."/>
            <person name="Andreopoulos W.B."/>
            <person name="Clum A."/>
            <person name="Lindquist E."/>
            <person name="Daum C."/>
            <person name="Ramamoorthy G.K."/>
            <person name="Gryganskyi A."/>
            <person name="Culley D."/>
            <person name="Magnuson J.K."/>
            <person name="James T.Y."/>
            <person name="O'Malley M.A."/>
            <person name="Stajich J.E."/>
            <person name="Spatafora J.W."/>
            <person name="Visel A."/>
            <person name="Grigoriev I.V."/>
        </authorList>
    </citation>
    <scope>NUCLEOTIDE SEQUENCE [LARGE SCALE GENOMIC DNA]</scope>
    <source>
        <strain evidence="4 5">CBS 129021</strain>
    </source>
</reference>
<feature type="compositionally biased region" description="Basic and acidic residues" evidence="2">
    <location>
        <begin position="317"/>
        <end position="340"/>
    </location>
</feature>
<proteinExistence type="predicted"/>
<gene>
    <name evidence="4" type="ORF">BCR38DRAFT_487351</name>
</gene>
<evidence type="ECO:0000259" key="3">
    <source>
        <dbReference type="PROSITE" id="PS50888"/>
    </source>
</evidence>
<dbReference type="SUPFAM" id="SSF47459">
    <property type="entry name" value="HLH, helix-loop-helix DNA-binding domain"/>
    <property type="match status" value="1"/>
</dbReference>
<keyword evidence="1" id="KW-0175">Coiled coil</keyword>
<evidence type="ECO:0000313" key="4">
    <source>
        <dbReference type="EMBL" id="ORY61603.1"/>
    </source>
</evidence>
<dbReference type="GeneID" id="63780359"/>
<feature type="region of interest" description="Disordered" evidence="2">
    <location>
        <begin position="129"/>
        <end position="164"/>
    </location>
</feature>
<dbReference type="InParanoid" id="A0A1Y2DQM6"/>
<dbReference type="CDD" id="cd11395">
    <property type="entry name" value="bHLHzip_SREBP_like"/>
    <property type="match status" value="1"/>
</dbReference>
<dbReference type="Proteomes" id="UP000193689">
    <property type="component" value="Unassembled WGS sequence"/>
</dbReference>
<keyword evidence="5" id="KW-1185">Reference proteome</keyword>
<dbReference type="GO" id="GO:0046983">
    <property type="term" value="F:protein dimerization activity"/>
    <property type="evidence" value="ECO:0007669"/>
    <property type="project" value="InterPro"/>
</dbReference>
<dbReference type="PANTHER" id="PTHR47336:SF2">
    <property type="entry name" value="TRANSCRIPTION FACTOR HMS1-RELATED"/>
    <property type="match status" value="1"/>
</dbReference>
<feature type="domain" description="BHLH" evidence="3">
    <location>
        <begin position="327"/>
        <end position="396"/>
    </location>
</feature>
<feature type="compositionally biased region" description="Polar residues" evidence="2">
    <location>
        <begin position="286"/>
        <end position="295"/>
    </location>
</feature>
<dbReference type="PROSITE" id="PS50888">
    <property type="entry name" value="BHLH"/>
    <property type="match status" value="1"/>
</dbReference>
<feature type="compositionally biased region" description="Polar residues" evidence="2">
    <location>
        <begin position="263"/>
        <end position="278"/>
    </location>
</feature>
<comment type="caution">
    <text evidence="4">The sequence shown here is derived from an EMBL/GenBank/DDBJ whole genome shotgun (WGS) entry which is preliminary data.</text>
</comment>
<evidence type="ECO:0000313" key="5">
    <source>
        <dbReference type="Proteomes" id="UP000193689"/>
    </source>
</evidence>
<dbReference type="OrthoDB" id="2133190at2759"/>
<accession>A0A1Y2DQM6</accession>
<feature type="region of interest" description="Disordered" evidence="2">
    <location>
        <begin position="425"/>
        <end position="447"/>
    </location>
</feature>
<dbReference type="PANTHER" id="PTHR47336">
    <property type="entry name" value="TRANSCRIPTION FACTOR HMS1-RELATED"/>
    <property type="match status" value="1"/>
</dbReference>
<dbReference type="InterPro" id="IPR036638">
    <property type="entry name" value="HLH_DNA-bd_sf"/>
</dbReference>
<dbReference type="RefSeq" id="XP_040713680.1">
    <property type="nucleotide sequence ID" value="XM_040864147.1"/>
</dbReference>
<evidence type="ECO:0000256" key="2">
    <source>
        <dbReference type="SAM" id="MobiDB-lite"/>
    </source>
</evidence>
<feature type="region of interest" description="Disordered" evidence="2">
    <location>
        <begin position="62"/>
        <end position="108"/>
    </location>
</feature>
<feature type="region of interest" description="Disordered" evidence="2">
    <location>
        <begin position="260"/>
        <end position="340"/>
    </location>
</feature>
<sequence length="447" mass="49640">MDGDVLQSIELFPAANSKAFDSIIDSSSNCLPQLSSISFWDNFDNRVEASVASAPTVRATQAHKAASPTGSAQVKESCLGSPKPVKVTKVPSKRQRTPERKRARTSQDTSALDCSDYWLRFDSDDDSVERLGDFDRRDSTTSSRRPSGLIQPRPRLRRVGTSDSNSFKLAFPSPVEDFIDDSALDHALSDGDDFMAFDDSLMKRDPTQPRDVAPERLYSTPLSWEAPQPGVHMDSYLNLNPTFNDPERQRLLAIALGTGMAPTATNTPGSRPSTSTEFTFEMHHSPASSDSTSNDFEPRRKTPPKSSRPSQASFATETKEKPKTKNSERAAHNDIERKYRTNLKDRISDLREAVPSLRSIPEDSHDDGDSPVMASRAPKVSKGTVLTKATEYIRQLERRNRNMSQKNEELTRRLQAFEQLLAAASPSPSWQPQGYGAPVFNPRAYPS</sequence>
<evidence type="ECO:0000256" key="1">
    <source>
        <dbReference type="SAM" id="Coils"/>
    </source>
</evidence>
<dbReference type="Gene3D" id="4.10.280.10">
    <property type="entry name" value="Helix-loop-helix DNA-binding domain"/>
    <property type="match status" value="1"/>
</dbReference>
<dbReference type="EMBL" id="MCFJ01000010">
    <property type="protein sequence ID" value="ORY61603.1"/>
    <property type="molecule type" value="Genomic_DNA"/>
</dbReference>
<dbReference type="InterPro" id="IPR052099">
    <property type="entry name" value="Regulatory_TF_Diverse"/>
</dbReference>
<organism evidence="4 5">
    <name type="scientific">Pseudomassariella vexata</name>
    <dbReference type="NCBI Taxonomy" id="1141098"/>
    <lineage>
        <taxon>Eukaryota</taxon>
        <taxon>Fungi</taxon>
        <taxon>Dikarya</taxon>
        <taxon>Ascomycota</taxon>
        <taxon>Pezizomycotina</taxon>
        <taxon>Sordariomycetes</taxon>
        <taxon>Xylariomycetidae</taxon>
        <taxon>Amphisphaeriales</taxon>
        <taxon>Pseudomassariaceae</taxon>
        <taxon>Pseudomassariella</taxon>
    </lineage>
</organism>
<dbReference type="AlphaFoldDB" id="A0A1Y2DQM6"/>
<dbReference type="STRING" id="1141098.A0A1Y2DQM6"/>
<feature type="compositionally biased region" description="Basic and acidic residues" evidence="2">
    <location>
        <begin position="129"/>
        <end position="139"/>
    </location>
</feature>
<protein>
    <recommendedName>
        <fullName evidence="3">BHLH domain-containing protein</fullName>
    </recommendedName>
</protein>
<feature type="compositionally biased region" description="Basic residues" evidence="2">
    <location>
        <begin position="91"/>
        <end position="104"/>
    </location>
</feature>
<dbReference type="Pfam" id="PF00010">
    <property type="entry name" value="HLH"/>
    <property type="match status" value="1"/>
</dbReference>
<dbReference type="SMART" id="SM00353">
    <property type="entry name" value="HLH"/>
    <property type="match status" value="1"/>
</dbReference>